<keyword evidence="1" id="KW-0812">Transmembrane</keyword>
<dbReference type="Proteomes" id="UP000631114">
    <property type="component" value="Unassembled WGS sequence"/>
</dbReference>
<evidence type="ECO:0000256" key="1">
    <source>
        <dbReference type="SAM" id="Phobius"/>
    </source>
</evidence>
<proteinExistence type="predicted"/>
<keyword evidence="1" id="KW-1133">Transmembrane helix</keyword>
<feature type="transmembrane region" description="Helical" evidence="1">
    <location>
        <begin position="21"/>
        <end position="39"/>
    </location>
</feature>
<evidence type="ECO:0000313" key="2">
    <source>
        <dbReference type="EMBL" id="KAF9601417.1"/>
    </source>
</evidence>
<gene>
    <name evidence="2" type="ORF">IFM89_019690</name>
</gene>
<keyword evidence="1" id="KW-0472">Membrane</keyword>
<accession>A0A835LQR6</accession>
<protein>
    <submittedName>
        <fullName evidence="2">Uncharacterized protein</fullName>
    </submittedName>
</protein>
<organism evidence="2 3">
    <name type="scientific">Coptis chinensis</name>
    <dbReference type="NCBI Taxonomy" id="261450"/>
    <lineage>
        <taxon>Eukaryota</taxon>
        <taxon>Viridiplantae</taxon>
        <taxon>Streptophyta</taxon>
        <taxon>Embryophyta</taxon>
        <taxon>Tracheophyta</taxon>
        <taxon>Spermatophyta</taxon>
        <taxon>Magnoliopsida</taxon>
        <taxon>Ranunculales</taxon>
        <taxon>Ranunculaceae</taxon>
        <taxon>Coptidoideae</taxon>
        <taxon>Coptis</taxon>
    </lineage>
</organism>
<keyword evidence="3" id="KW-1185">Reference proteome</keyword>
<comment type="caution">
    <text evidence="2">The sequence shown here is derived from an EMBL/GenBank/DDBJ whole genome shotgun (WGS) entry which is preliminary data.</text>
</comment>
<evidence type="ECO:0000313" key="3">
    <source>
        <dbReference type="Proteomes" id="UP000631114"/>
    </source>
</evidence>
<sequence length="163" mass="18810">MFFYYRDNQSYIVTKGSIRRLAIQLSKFCFCAIGVRLLLTGLLRTRAEKWMEDNECTRKLEIGTVLVEATKNAADDELEVDLSNRDLSTFYKAIKSYMVGQLRDSTRKSEIVTVLVEATKNAADDELKVDFSNRFQYHAAAELVKEFQFEEVEGGIRTRRAKK</sequence>
<dbReference type="OrthoDB" id="6108017at2759"/>
<name>A0A835LQR6_9MAGN</name>
<reference evidence="2 3" key="1">
    <citation type="submission" date="2020-10" db="EMBL/GenBank/DDBJ databases">
        <title>The Coptis chinensis genome and diversification of protoberbering-type alkaloids.</title>
        <authorList>
            <person name="Wang B."/>
            <person name="Shu S."/>
            <person name="Song C."/>
            <person name="Liu Y."/>
        </authorList>
    </citation>
    <scope>NUCLEOTIDE SEQUENCE [LARGE SCALE GENOMIC DNA]</scope>
    <source>
        <strain evidence="2">HL-2020</strain>
        <tissue evidence="2">Leaf</tissue>
    </source>
</reference>
<dbReference type="EMBL" id="JADFTS010000006">
    <property type="protein sequence ID" value="KAF9601417.1"/>
    <property type="molecule type" value="Genomic_DNA"/>
</dbReference>
<dbReference type="PANTHER" id="PTHR34969">
    <property type="entry name" value="OS01G0621700 PROTEIN"/>
    <property type="match status" value="1"/>
</dbReference>
<dbReference type="PANTHER" id="PTHR34969:SF1">
    <property type="entry name" value="TH1 DOMAIN-CONTAINING PROTEIN"/>
    <property type="match status" value="1"/>
</dbReference>
<dbReference type="AlphaFoldDB" id="A0A835LQR6"/>